<dbReference type="AlphaFoldDB" id="A0A0V1MLG8"/>
<evidence type="ECO:0000313" key="2">
    <source>
        <dbReference type="Proteomes" id="UP000054843"/>
    </source>
</evidence>
<proteinExistence type="predicted"/>
<keyword evidence="2" id="KW-1185">Reference proteome</keyword>
<dbReference type="Proteomes" id="UP000054843">
    <property type="component" value="Unassembled WGS sequence"/>
</dbReference>
<dbReference type="EMBL" id="JYDO01000076">
    <property type="protein sequence ID" value="KRZ72637.1"/>
    <property type="molecule type" value="Genomic_DNA"/>
</dbReference>
<evidence type="ECO:0000313" key="1">
    <source>
        <dbReference type="EMBL" id="KRZ72637.1"/>
    </source>
</evidence>
<reference evidence="1 2" key="1">
    <citation type="submission" date="2015-01" db="EMBL/GenBank/DDBJ databases">
        <title>Evolution of Trichinella species and genotypes.</title>
        <authorList>
            <person name="Korhonen P.K."/>
            <person name="Edoardo P."/>
            <person name="Giuseppe L.R."/>
            <person name="Gasser R.B."/>
        </authorList>
    </citation>
    <scope>NUCLEOTIDE SEQUENCE [LARGE SCALE GENOMIC DNA]</scope>
    <source>
        <strain evidence="1">ISS1980</strain>
    </source>
</reference>
<gene>
    <name evidence="1" type="ORF">T10_2332</name>
</gene>
<comment type="caution">
    <text evidence="1">The sequence shown here is derived from an EMBL/GenBank/DDBJ whole genome shotgun (WGS) entry which is preliminary data.</text>
</comment>
<accession>A0A0V1MLG8</accession>
<organism evidence="1 2">
    <name type="scientific">Trichinella papuae</name>
    <dbReference type="NCBI Taxonomy" id="268474"/>
    <lineage>
        <taxon>Eukaryota</taxon>
        <taxon>Metazoa</taxon>
        <taxon>Ecdysozoa</taxon>
        <taxon>Nematoda</taxon>
        <taxon>Enoplea</taxon>
        <taxon>Dorylaimia</taxon>
        <taxon>Trichinellida</taxon>
        <taxon>Trichinellidae</taxon>
        <taxon>Trichinella</taxon>
    </lineage>
</organism>
<protein>
    <submittedName>
        <fullName evidence="1">Uncharacterized protein</fullName>
    </submittedName>
</protein>
<sequence length="80" mass="9284">MRTIKSADCIWSHYERIFVQALNYLAIPEIKNTILHFQCFFCCFCCLNVEAADAVVLRMTMTIYGTVWSTQPPPCQINFL</sequence>
<name>A0A0V1MLG8_9BILA</name>